<dbReference type="InterPro" id="IPR050109">
    <property type="entry name" value="HTH-type_TetR-like_transc_reg"/>
</dbReference>
<evidence type="ECO:0000256" key="3">
    <source>
        <dbReference type="ARBA" id="ARBA00023163"/>
    </source>
</evidence>
<reference evidence="7" key="1">
    <citation type="journal article" date="2019" name="Int. J. Syst. Evol. Microbiol.">
        <title>The Global Catalogue of Microorganisms (GCM) 10K type strain sequencing project: providing services to taxonomists for standard genome sequencing and annotation.</title>
        <authorList>
            <consortium name="The Broad Institute Genomics Platform"/>
            <consortium name="The Broad Institute Genome Sequencing Center for Infectious Disease"/>
            <person name="Wu L."/>
            <person name="Ma J."/>
        </authorList>
    </citation>
    <scope>NUCLEOTIDE SEQUENCE [LARGE SCALE GENOMIC DNA]</scope>
    <source>
        <strain evidence="7">CCUG 57113</strain>
    </source>
</reference>
<keyword evidence="1" id="KW-0805">Transcription regulation</keyword>
<dbReference type="SUPFAM" id="SSF48498">
    <property type="entry name" value="Tetracyclin repressor-like, C-terminal domain"/>
    <property type="match status" value="1"/>
</dbReference>
<proteinExistence type="predicted"/>
<dbReference type="EMBL" id="JBHSMH010000090">
    <property type="protein sequence ID" value="MFC5471111.1"/>
    <property type="molecule type" value="Genomic_DNA"/>
</dbReference>
<dbReference type="Proteomes" id="UP001596105">
    <property type="component" value="Unassembled WGS sequence"/>
</dbReference>
<evidence type="ECO:0000256" key="2">
    <source>
        <dbReference type="ARBA" id="ARBA00023125"/>
    </source>
</evidence>
<keyword evidence="7" id="KW-1185">Reference proteome</keyword>
<dbReference type="RefSeq" id="WP_209746077.1">
    <property type="nucleotide sequence ID" value="NZ_JBHSMH010000090.1"/>
</dbReference>
<protein>
    <submittedName>
        <fullName evidence="6">TetR/AcrR family transcriptional regulator</fullName>
    </submittedName>
</protein>
<dbReference type="PANTHER" id="PTHR30055:SF234">
    <property type="entry name" value="HTH-TYPE TRANSCRIPTIONAL REGULATOR BETI"/>
    <property type="match status" value="1"/>
</dbReference>
<comment type="caution">
    <text evidence="6">The sequence shown here is derived from an EMBL/GenBank/DDBJ whole genome shotgun (WGS) entry which is preliminary data.</text>
</comment>
<name>A0ABW0M283_9BACL</name>
<feature type="DNA-binding region" description="H-T-H motif" evidence="4">
    <location>
        <begin position="31"/>
        <end position="50"/>
    </location>
</feature>
<dbReference type="InterPro" id="IPR036271">
    <property type="entry name" value="Tet_transcr_reg_TetR-rel_C_sf"/>
</dbReference>
<dbReference type="Pfam" id="PF00440">
    <property type="entry name" value="TetR_N"/>
    <property type="match status" value="1"/>
</dbReference>
<keyword evidence="3" id="KW-0804">Transcription</keyword>
<evidence type="ECO:0000313" key="6">
    <source>
        <dbReference type="EMBL" id="MFC5471111.1"/>
    </source>
</evidence>
<dbReference type="SUPFAM" id="SSF46689">
    <property type="entry name" value="Homeodomain-like"/>
    <property type="match status" value="1"/>
</dbReference>
<evidence type="ECO:0000256" key="1">
    <source>
        <dbReference type="ARBA" id="ARBA00023015"/>
    </source>
</evidence>
<sequence>MKQQERRQQSFQSLLEATKELIREKSCQAITMQDIMERSGMSKGAIFHYVGSKDEIFALVLQERLEETNARFNAAVDPSNSRFDGPMLRLAERFASFGNPEDVTNKVLSYLLGKEDQPIVAAALKRYYESSYHYSKEWITTGQRHGVIPSSVNAEEVADMFMILSLGLRVRASIPGVSGAFDAERFTALVADILQAR</sequence>
<organism evidence="6 7">
    <name type="scientific">Cohnella suwonensis</name>
    <dbReference type="NCBI Taxonomy" id="696072"/>
    <lineage>
        <taxon>Bacteria</taxon>
        <taxon>Bacillati</taxon>
        <taxon>Bacillota</taxon>
        <taxon>Bacilli</taxon>
        <taxon>Bacillales</taxon>
        <taxon>Paenibacillaceae</taxon>
        <taxon>Cohnella</taxon>
    </lineage>
</organism>
<accession>A0ABW0M283</accession>
<evidence type="ECO:0000313" key="7">
    <source>
        <dbReference type="Proteomes" id="UP001596105"/>
    </source>
</evidence>
<dbReference type="PANTHER" id="PTHR30055">
    <property type="entry name" value="HTH-TYPE TRANSCRIPTIONAL REGULATOR RUTR"/>
    <property type="match status" value="1"/>
</dbReference>
<dbReference type="Gene3D" id="1.10.357.10">
    <property type="entry name" value="Tetracycline Repressor, domain 2"/>
    <property type="match status" value="1"/>
</dbReference>
<dbReference type="PROSITE" id="PS50977">
    <property type="entry name" value="HTH_TETR_2"/>
    <property type="match status" value="1"/>
</dbReference>
<feature type="domain" description="HTH tetR-type" evidence="5">
    <location>
        <begin position="8"/>
        <end position="68"/>
    </location>
</feature>
<evidence type="ECO:0000259" key="5">
    <source>
        <dbReference type="PROSITE" id="PS50977"/>
    </source>
</evidence>
<keyword evidence="2 4" id="KW-0238">DNA-binding</keyword>
<dbReference type="InterPro" id="IPR001647">
    <property type="entry name" value="HTH_TetR"/>
</dbReference>
<dbReference type="InterPro" id="IPR009057">
    <property type="entry name" value="Homeodomain-like_sf"/>
</dbReference>
<evidence type="ECO:0000256" key="4">
    <source>
        <dbReference type="PROSITE-ProRule" id="PRU00335"/>
    </source>
</evidence>
<dbReference type="PRINTS" id="PR00455">
    <property type="entry name" value="HTHTETR"/>
</dbReference>
<gene>
    <name evidence="6" type="ORF">ACFPPD_20685</name>
</gene>